<keyword evidence="10" id="KW-1185">Reference proteome</keyword>
<evidence type="ECO:0000256" key="7">
    <source>
        <dbReference type="ARBA" id="ARBA00043054"/>
    </source>
</evidence>
<dbReference type="OrthoDB" id="1606438at2759"/>
<dbReference type="InterPro" id="IPR036388">
    <property type="entry name" value="WH-like_DNA-bd_sf"/>
</dbReference>
<name>A0A443RZF6_9ACAR</name>
<comment type="function">
    <text evidence="4">Catalyzes the transfer of a methyl group onto N-acetylserotonin, producing melatonin (N-acetyl-5-methoxytryptamine).</text>
</comment>
<dbReference type="PROSITE" id="PS51683">
    <property type="entry name" value="SAM_OMT_II"/>
    <property type="match status" value="1"/>
</dbReference>
<dbReference type="VEuPathDB" id="VectorBase:LDEU011393"/>
<dbReference type="InterPro" id="IPR016461">
    <property type="entry name" value="COMT-like"/>
</dbReference>
<evidence type="ECO:0000259" key="8">
    <source>
        <dbReference type="Pfam" id="PF00891"/>
    </source>
</evidence>
<dbReference type="InterPro" id="IPR001077">
    <property type="entry name" value="COMT_C"/>
</dbReference>
<dbReference type="InterPro" id="IPR029063">
    <property type="entry name" value="SAM-dependent_MTases_sf"/>
</dbReference>
<evidence type="ECO:0000313" key="9">
    <source>
        <dbReference type="EMBL" id="RWS20647.1"/>
    </source>
</evidence>
<accession>A0A443RZF6</accession>
<evidence type="ECO:0000256" key="2">
    <source>
        <dbReference type="ARBA" id="ARBA00022679"/>
    </source>
</evidence>
<evidence type="ECO:0000313" key="10">
    <source>
        <dbReference type="Proteomes" id="UP000288716"/>
    </source>
</evidence>
<dbReference type="InterPro" id="IPR036390">
    <property type="entry name" value="WH_DNA-bd_sf"/>
</dbReference>
<dbReference type="Gene3D" id="1.10.10.10">
    <property type="entry name" value="Winged helix-like DNA-binding domain superfamily/Winged helix DNA-binding domain"/>
    <property type="match status" value="1"/>
</dbReference>
<dbReference type="GO" id="GO:0032259">
    <property type="term" value="P:methylation"/>
    <property type="evidence" value="ECO:0007669"/>
    <property type="project" value="UniProtKB-KW"/>
</dbReference>
<gene>
    <name evidence="9" type="ORF">B4U80_12039</name>
</gene>
<evidence type="ECO:0000256" key="4">
    <source>
        <dbReference type="ARBA" id="ARBA00037645"/>
    </source>
</evidence>
<protein>
    <recommendedName>
        <fullName evidence="6">Acetylserotonin O-methyltransferase</fullName>
        <ecNumber evidence="5">2.1.1.4</ecNumber>
    </recommendedName>
    <alternativeName>
        <fullName evidence="7">Hydroxyindole O-methyltransferase</fullName>
    </alternativeName>
</protein>
<sequence>MNAIQLAQLTETKPEFLYRFLRWLSTLGILSENEEHLFSVTELGLCLKPGTENCVKSIAVFPMEPSPMPLSQLDYCLRTGEPAFDHLHGMSYFEYLHNNPDSRALFDEGMDQYAKVANTSMLVTGYDYTGFNHIIDLGGGNGKFLIEILKQTPNAKGTVLEIESAIETAKKAIAE</sequence>
<dbReference type="AlphaFoldDB" id="A0A443RZF6"/>
<keyword evidence="1 9" id="KW-0489">Methyltransferase</keyword>
<dbReference type="Proteomes" id="UP000288716">
    <property type="component" value="Unassembled WGS sequence"/>
</dbReference>
<proteinExistence type="predicted"/>
<dbReference type="GO" id="GO:0017096">
    <property type="term" value="F:acetylserotonin O-methyltransferase activity"/>
    <property type="evidence" value="ECO:0007669"/>
    <property type="project" value="UniProtKB-EC"/>
</dbReference>
<evidence type="ECO:0000256" key="1">
    <source>
        <dbReference type="ARBA" id="ARBA00022603"/>
    </source>
</evidence>
<reference evidence="9 10" key="1">
    <citation type="journal article" date="2018" name="Gigascience">
        <title>Genomes of trombidid mites reveal novel predicted allergens and laterally-transferred genes associated with secondary metabolism.</title>
        <authorList>
            <person name="Dong X."/>
            <person name="Chaisiri K."/>
            <person name="Xia D."/>
            <person name="Armstrong S.D."/>
            <person name="Fang Y."/>
            <person name="Donnelly M.J."/>
            <person name="Kadowaki T."/>
            <person name="McGarry J.W."/>
            <person name="Darby A.C."/>
            <person name="Makepeace B.L."/>
        </authorList>
    </citation>
    <scope>NUCLEOTIDE SEQUENCE [LARGE SCALE GENOMIC DNA]</scope>
    <source>
        <strain evidence="9">UoL-UT</strain>
    </source>
</reference>
<organism evidence="9 10">
    <name type="scientific">Leptotrombidium deliense</name>
    <dbReference type="NCBI Taxonomy" id="299467"/>
    <lineage>
        <taxon>Eukaryota</taxon>
        <taxon>Metazoa</taxon>
        <taxon>Ecdysozoa</taxon>
        <taxon>Arthropoda</taxon>
        <taxon>Chelicerata</taxon>
        <taxon>Arachnida</taxon>
        <taxon>Acari</taxon>
        <taxon>Acariformes</taxon>
        <taxon>Trombidiformes</taxon>
        <taxon>Prostigmata</taxon>
        <taxon>Anystina</taxon>
        <taxon>Parasitengona</taxon>
        <taxon>Trombiculoidea</taxon>
        <taxon>Trombiculidae</taxon>
        <taxon>Leptotrombidium</taxon>
    </lineage>
</organism>
<evidence type="ECO:0000256" key="6">
    <source>
        <dbReference type="ARBA" id="ARBA00040730"/>
    </source>
</evidence>
<evidence type="ECO:0000256" key="3">
    <source>
        <dbReference type="ARBA" id="ARBA00022691"/>
    </source>
</evidence>
<dbReference type="PANTHER" id="PTHR43712:SF2">
    <property type="entry name" value="O-METHYLTRANSFERASE CICE"/>
    <property type="match status" value="1"/>
</dbReference>
<keyword evidence="2 9" id="KW-0808">Transferase</keyword>
<feature type="domain" description="O-methyltransferase C-terminal" evidence="8">
    <location>
        <begin position="73"/>
        <end position="172"/>
    </location>
</feature>
<dbReference type="Pfam" id="PF00891">
    <property type="entry name" value="Methyltransf_2"/>
    <property type="match status" value="1"/>
</dbReference>
<keyword evidence="3" id="KW-0949">S-adenosyl-L-methionine</keyword>
<dbReference type="EMBL" id="NCKV01016335">
    <property type="protein sequence ID" value="RWS20647.1"/>
    <property type="molecule type" value="Genomic_DNA"/>
</dbReference>
<comment type="caution">
    <text evidence="9">The sequence shown here is derived from an EMBL/GenBank/DDBJ whole genome shotgun (WGS) entry which is preliminary data.</text>
</comment>
<dbReference type="STRING" id="299467.A0A443RZF6"/>
<dbReference type="SUPFAM" id="SSF53335">
    <property type="entry name" value="S-adenosyl-L-methionine-dependent methyltransferases"/>
    <property type="match status" value="1"/>
</dbReference>
<evidence type="ECO:0000256" key="5">
    <source>
        <dbReference type="ARBA" id="ARBA00039116"/>
    </source>
</evidence>
<dbReference type="Gene3D" id="3.40.50.150">
    <property type="entry name" value="Vaccinia Virus protein VP39"/>
    <property type="match status" value="1"/>
</dbReference>
<feature type="non-terminal residue" evidence="9">
    <location>
        <position position="175"/>
    </location>
</feature>
<dbReference type="PANTHER" id="PTHR43712">
    <property type="entry name" value="PUTATIVE (AFU_ORTHOLOGUE AFUA_4G14580)-RELATED"/>
    <property type="match status" value="1"/>
</dbReference>
<dbReference type="EC" id="2.1.1.4" evidence="5"/>
<dbReference type="Gene3D" id="1.10.287.1350">
    <property type="match status" value="1"/>
</dbReference>
<dbReference type="SUPFAM" id="SSF46785">
    <property type="entry name" value="Winged helix' DNA-binding domain"/>
    <property type="match status" value="1"/>
</dbReference>